<comment type="caution">
    <text evidence="2">The sequence shown here is derived from an EMBL/GenBank/DDBJ whole genome shotgun (WGS) entry which is preliminary data.</text>
</comment>
<evidence type="ECO:0000256" key="1">
    <source>
        <dbReference type="SAM" id="MobiDB-lite"/>
    </source>
</evidence>
<dbReference type="Proteomes" id="UP000223968">
    <property type="component" value="Unassembled WGS sequence"/>
</dbReference>
<feature type="region of interest" description="Disordered" evidence="1">
    <location>
        <begin position="122"/>
        <end position="145"/>
    </location>
</feature>
<feature type="region of interest" description="Disordered" evidence="1">
    <location>
        <begin position="1"/>
        <end position="65"/>
    </location>
</feature>
<proteinExistence type="predicted"/>
<reference evidence="2 3" key="1">
    <citation type="submission" date="2017-10" db="EMBL/GenBank/DDBJ databases">
        <title>Comparative genomics in systemic dimorphic fungi from Ajellomycetaceae.</title>
        <authorList>
            <person name="Munoz J.F."/>
            <person name="Mcewen J.G."/>
            <person name="Clay O.K."/>
            <person name="Cuomo C.A."/>
        </authorList>
    </citation>
    <scope>NUCLEOTIDE SEQUENCE [LARGE SCALE GENOMIC DNA]</scope>
    <source>
        <strain evidence="2 3">UAMH5409</strain>
    </source>
</reference>
<protein>
    <submittedName>
        <fullName evidence="2">Uncharacterized protein</fullName>
    </submittedName>
</protein>
<keyword evidence="3" id="KW-1185">Reference proteome</keyword>
<organism evidence="2 3">
    <name type="scientific">Helicocarpus griseus UAMH5409</name>
    <dbReference type="NCBI Taxonomy" id="1447875"/>
    <lineage>
        <taxon>Eukaryota</taxon>
        <taxon>Fungi</taxon>
        <taxon>Dikarya</taxon>
        <taxon>Ascomycota</taxon>
        <taxon>Pezizomycotina</taxon>
        <taxon>Eurotiomycetes</taxon>
        <taxon>Eurotiomycetidae</taxon>
        <taxon>Onygenales</taxon>
        <taxon>Ajellomycetaceae</taxon>
        <taxon>Helicocarpus</taxon>
    </lineage>
</organism>
<dbReference type="AlphaFoldDB" id="A0A2B7WTX5"/>
<gene>
    <name evidence="2" type="ORF">AJ79_08330</name>
</gene>
<evidence type="ECO:0000313" key="2">
    <source>
        <dbReference type="EMBL" id="PGH00059.1"/>
    </source>
</evidence>
<name>A0A2B7WTX5_9EURO</name>
<accession>A0A2B7WTX5</accession>
<sequence>MAKPAFKQKSEGAADAQEGQLTPIMLSRRSRRISSKPLGIKRASRLRKLEAQRSGKEPSSAGKERRPITYFDLERWITTANFSKGPYGFFVPAIIEQGTDVRDQLPEADRSTATALEASLQTGIQFQDPQPDSHIQGADSYYRAR</sequence>
<feature type="compositionally biased region" description="Basic and acidic residues" evidence="1">
    <location>
        <begin position="47"/>
        <end position="65"/>
    </location>
</feature>
<evidence type="ECO:0000313" key="3">
    <source>
        <dbReference type="Proteomes" id="UP000223968"/>
    </source>
</evidence>
<dbReference type="EMBL" id="PDNB01000192">
    <property type="protein sequence ID" value="PGH00059.1"/>
    <property type="molecule type" value="Genomic_DNA"/>
</dbReference>